<keyword evidence="8" id="KW-0862">Zinc</keyword>
<name>A0ABQ9EFR3_TEGGR</name>
<dbReference type="InterPro" id="IPR057766">
    <property type="entry name" value="Znf-C2H2_OTU1-like_C"/>
</dbReference>
<evidence type="ECO:0000256" key="1">
    <source>
        <dbReference type="ARBA" id="ARBA00000707"/>
    </source>
</evidence>
<dbReference type="CDD" id="cd22745">
    <property type="entry name" value="OTU_OTU1"/>
    <property type="match status" value="1"/>
</dbReference>
<sequence length="310" mass="34244">MTNKTLNLRCKTKTGQQSMTGLHLSSTIGQLKTTISNLTKIPGDRLKVLQGYPPKVIDLSDTEHYLSEIPLRSGDTLIVEEDTLSGKLNYHCNTIDNDIRSQNAKVKGMLMRKVVPADNSCLFTSVDCLLNNGKVNLSSAPSMRELIAGVVISDPATYTDAFLGKSNQDYCKWIMNKESWGGAIEISILSKYYSMEIDVVDTQSGRIDRFGEDQSYSKRILVIYDGIHYDPLILESLVPGDDIQTIFSTLDEAVLAQAMDIASEAKDSKQFTDVSSFSLKCLICQKLLTGQSQAQLHAKESGHINFGEVN</sequence>
<evidence type="ECO:0000259" key="10">
    <source>
        <dbReference type="PROSITE" id="PS50802"/>
    </source>
</evidence>
<dbReference type="SUPFAM" id="SSF54001">
    <property type="entry name" value="Cysteine proteinases"/>
    <property type="match status" value="1"/>
</dbReference>
<evidence type="ECO:0000256" key="7">
    <source>
        <dbReference type="ARBA" id="ARBA00022807"/>
    </source>
</evidence>
<feature type="domain" description="OTU" evidence="10">
    <location>
        <begin position="110"/>
        <end position="235"/>
    </location>
</feature>
<keyword evidence="12" id="KW-1185">Reference proteome</keyword>
<reference evidence="11 12" key="1">
    <citation type="submission" date="2022-12" db="EMBL/GenBank/DDBJ databases">
        <title>Chromosome-level genome of Tegillarca granosa.</title>
        <authorList>
            <person name="Kim J."/>
        </authorList>
    </citation>
    <scope>NUCLEOTIDE SEQUENCE [LARGE SCALE GENOMIC DNA]</scope>
    <source>
        <strain evidence="11">Teg-2019</strain>
        <tissue evidence="11">Adductor muscle</tissue>
    </source>
</reference>
<keyword evidence="4" id="KW-0863">Zinc-finger</keyword>
<proteinExistence type="predicted"/>
<dbReference type="Gene3D" id="3.10.20.90">
    <property type="entry name" value="Phosphatidylinositol 3-kinase Catalytic Subunit, Chain A, domain 1"/>
    <property type="match status" value="1"/>
</dbReference>
<dbReference type="Pfam" id="PF02338">
    <property type="entry name" value="OTU"/>
    <property type="match status" value="1"/>
</dbReference>
<dbReference type="PROSITE" id="PS50802">
    <property type="entry name" value="OTU"/>
    <property type="match status" value="1"/>
</dbReference>
<dbReference type="EMBL" id="JARBDR010000918">
    <property type="protein sequence ID" value="KAJ8302350.1"/>
    <property type="molecule type" value="Genomic_DNA"/>
</dbReference>
<keyword evidence="5 9" id="KW-0833">Ubl conjugation pathway</keyword>
<keyword evidence="2" id="KW-0645">Protease</keyword>
<evidence type="ECO:0000256" key="3">
    <source>
        <dbReference type="ARBA" id="ARBA00022723"/>
    </source>
</evidence>
<evidence type="ECO:0000256" key="9">
    <source>
        <dbReference type="RuleBase" id="RU367104"/>
    </source>
</evidence>
<comment type="subcellular location">
    <subcellularLocation>
        <location evidence="9">Cytoplasm</location>
    </subcellularLocation>
</comment>
<dbReference type="InterPro" id="IPR029071">
    <property type="entry name" value="Ubiquitin-like_domsf"/>
</dbReference>
<dbReference type="PANTHER" id="PTHR13312">
    <property type="entry name" value="HIV-INDUCED PROTEIN-7-LIKE PROTEASE"/>
    <property type="match status" value="1"/>
</dbReference>
<dbReference type="PANTHER" id="PTHR13312:SF0">
    <property type="entry name" value="UBIQUITIN THIOESTERASE OTU1"/>
    <property type="match status" value="1"/>
</dbReference>
<dbReference type="InterPro" id="IPR003323">
    <property type="entry name" value="OTU_dom"/>
</dbReference>
<comment type="catalytic activity">
    <reaction evidence="1 9">
        <text>Thiol-dependent hydrolysis of ester, thioester, amide, peptide and isopeptide bonds formed by the C-terminal Gly of ubiquitin (a 76-residue protein attached to proteins as an intracellular targeting signal).</text>
        <dbReference type="EC" id="3.4.19.12"/>
    </reaction>
</comment>
<dbReference type="EC" id="3.4.19.12" evidence="9"/>
<dbReference type="SUPFAM" id="SSF54236">
    <property type="entry name" value="Ubiquitin-like"/>
    <property type="match status" value="1"/>
</dbReference>
<evidence type="ECO:0000313" key="12">
    <source>
        <dbReference type="Proteomes" id="UP001217089"/>
    </source>
</evidence>
<keyword evidence="3" id="KW-0479">Metal-binding</keyword>
<accession>A0ABQ9EFR3</accession>
<dbReference type="InterPro" id="IPR048857">
    <property type="entry name" value="OTU1_Ubl"/>
</dbReference>
<dbReference type="InterPro" id="IPR038765">
    <property type="entry name" value="Papain-like_cys_pep_sf"/>
</dbReference>
<dbReference type="Gene3D" id="3.90.70.80">
    <property type="match status" value="1"/>
</dbReference>
<gene>
    <name evidence="11" type="ORF">KUTeg_021337</name>
</gene>
<dbReference type="CDD" id="cd17059">
    <property type="entry name" value="Ubl_OTU1"/>
    <property type="match status" value="1"/>
</dbReference>
<keyword evidence="9" id="KW-0963">Cytoplasm</keyword>
<evidence type="ECO:0000256" key="6">
    <source>
        <dbReference type="ARBA" id="ARBA00022801"/>
    </source>
</evidence>
<comment type="function">
    <text evidence="9">Hydrolase that can remove conjugated ubiquitin from proteins and may therefore play an important regulatory role at the level of protein turnover by preventing degradation.</text>
</comment>
<protein>
    <recommendedName>
        <fullName evidence="9">Ubiquitin thioesterase OTU</fullName>
        <ecNumber evidence="9">3.4.19.12</ecNumber>
    </recommendedName>
</protein>
<keyword evidence="6 9" id="KW-0378">Hydrolase</keyword>
<evidence type="ECO:0000256" key="8">
    <source>
        <dbReference type="ARBA" id="ARBA00022833"/>
    </source>
</evidence>
<dbReference type="Proteomes" id="UP001217089">
    <property type="component" value="Unassembled WGS sequence"/>
</dbReference>
<evidence type="ECO:0000313" key="11">
    <source>
        <dbReference type="EMBL" id="KAJ8302350.1"/>
    </source>
</evidence>
<evidence type="ECO:0000256" key="2">
    <source>
        <dbReference type="ARBA" id="ARBA00022670"/>
    </source>
</evidence>
<organism evidence="11 12">
    <name type="scientific">Tegillarca granosa</name>
    <name type="common">Malaysian cockle</name>
    <name type="synonym">Anadara granosa</name>
    <dbReference type="NCBI Taxonomy" id="220873"/>
    <lineage>
        <taxon>Eukaryota</taxon>
        <taxon>Metazoa</taxon>
        <taxon>Spiralia</taxon>
        <taxon>Lophotrochozoa</taxon>
        <taxon>Mollusca</taxon>
        <taxon>Bivalvia</taxon>
        <taxon>Autobranchia</taxon>
        <taxon>Pteriomorphia</taxon>
        <taxon>Arcoida</taxon>
        <taxon>Arcoidea</taxon>
        <taxon>Arcidae</taxon>
        <taxon>Tegillarca</taxon>
    </lineage>
</organism>
<dbReference type="Pfam" id="PF24560">
    <property type="entry name" value="zf-C2H2_OTU1_C"/>
    <property type="match status" value="1"/>
</dbReference>
<evidence type="ECO:0000256" key="5">
    <source>
        <dbReference type="ARBA" id="ARBA00022786"/>
    </source>
</evidence>
<dbReference type="Pfam" id="PF21403">
    <property type="entry name" value="OTU1_UBXL"/>
    <property type="match status" value="1"/>
</dbReference>
<comment type="caution">
    <text evidence="11">The sequence shown here is derived from an EMBL/GenBank/DDBJ whole genome shotgun (WGS) entry which is preliminary data.</text>
</comment>
<keyword evidence="7 9" id="KW-0788">Thiol protease</keyword>
<evidence type="ECO:0000256" key="4">
    <source>
        <dbReference type="ARBA" id="ARBA00022771"/>
    </source>
</evidence>